<accession>A0A136PM20</accession>
<dbReference type="InterPro" id="IPR002104">
    <property type="entry name" value="Integrase_catalytic"/>
</dbReference>
<evidence type="ECO:0000256" key="1">
    <source>
        <dbReference type="ARBA" id="ARBA00022908"/>
    </source>
</evidence>
<evidence type="ECO:0000259" key="5">
    <source>
        <dbReference type="PROSITE" id="PS51898"/>
    </source>
</evidence>
<dbReference type="GO" id="GO:0015074">
    <property type="term" value="P:DNA integration"/>
    <property type="evidence" value="ECO:0007669"/>
    <property type="project" value="UniProtKB-KW"/>
</dbReference>
<evidence type="ECO:0000256" key="4">
    <source>
        <dbReference type="PROSITE-ProRule" id="PRU01248"/>
    </source>
</evidence>
<keyword evidence="3" id="KW-0233">DNA recombination</keyword>
<dbReference type="InterPro" id="IPR004107">
    <property type="entry name" value="Integrase_SAM-like_N"/>
</dbReference>
<keyword evidence="2 4" id="KW-0238">DNA-binding</keyword>
<sequence>MPGRTRANGEGSIFPYRTGFAAYVWVTKPDGKRTRKYVYGQTREIVHDKWIKLHQQAKAGPVATRVPTLGDYLTYWHREVVRPNLAPLTCATYETILRLYVIPGLGGKRLDRLQVRDVQTWINEVSRTCQCCAQGKDARCPELRRRCCALGRCCGDTPSPRTVKDIRGVLRSALNHAATEELVTRNAAALVKLPPVRRRKGRAWTSDEARRFLESARADRDPLYAAYVLILVLGLRKGEVLGLTGDAVDLAAGELSIGWQLQRVGGQLLHRETKTQTSDATLPLPDICAAALDLRQQARKNDRDQAGIAWQGSSLLFTTRYGTPVEPRNFNRSWDARCARAGVRKITVHDARRTCATLLVDLDVHPRVIMQVLRHAEVSVTMEIYSQASSDATRDALKRLGESLR</sequence>
<protein>
    <submittedName>
        <fullName evidence="7">Integrase</fullName>
    </submittedName>
</protein>
<dbReference type="InterPro" id="IPR013762">
    <property type="entry name" value="Integrase-like_cat_sf"/>
</dbReference>
<dbReference type="PROSITE" id="PS51898">
    <property type="entry name" value="TYR_RECOMBINASE"/>
    <property type="match status" value="1"/>
</dbReference>
<dbReference type="SUPFAM" id="SSF56349">
    <property type="entry name" value="DNA breaking-rejoining enzymes"/>
    <property type="match status" value="1"/>
</dbReference>
<organism evidence="7 8">
    <name type="scientific">Micromonospora rosaria</name>
    <dbReference type="NCBI Taxonomy" id="47874"/>
    <lineage>
        <taxon>Bacteria</taxon>
        <taxon>Bacillati</taxon>
        <taxon>Actinomycetota</taxon>
        <taxon>Actinomycetes</taxon>
        <taxon>Micromonosporales</taxon>
        <taxon>Micromonosporaceae</taxon>
        <taxon>Micromonospora</taxon>
    </lineage>
</organism>
<proteinExistence type="predicted"/>
<dbReference type="Gene3D" id="1.10.443.10">
    <property type="entry name" value="Intergrase catalytic core"/>
    <property type="match status" value="1"/>
</dbReference>
<dbReference type="PANTHER" id="PTHR30349">
    <property type="entry name" value="PHAGE INTEGRASE-RELATED"/>
    <property type="match status" value="1"/>
</dbReference>
<keyword evidence="1" id="KW-0229">DNA integration</keyword>
<evidence type="ECO:0000313" key="7">
    <source>
        <dbReference type="EMBL" id="KXK59454.1"/>
    </source>
</evidence>
<dbReference type="AlphaFoldDB" id="A0A136PM20"/>
<evidence type="ECO:0000256" key="2">
    <source>
        <dbReference type="ARBA" id="ARBA00023125"/>
    </source>
</evidence>
<dbReference type="EMBL" id="LRQV01000113">
    <property type="protein sequence ID" value="KXK59454.1"/>
    <property type="molecule type" value="Genomic_DNA"/>
</dbReference>
<evidence type="ECO:0000313" key="8">
    <source>
        <dbReference type="Proteomes" id="UP000070620"/>
    </source>
</evidence>
<dbReference type="InterPro" id="IPR010998">
    <property type="entry name" value="Integrase_recombinase_N"/>
</dbReference>
<dbReference type="Pfam" id="PF14659">
    <property type="entry name" value="Phage_int_SAM_3"/>
    <property type="match status" value="1"/>
</dbReference>
<keyword evidence="8" id="KW-1185">Reference proteome</keyword>
<dbReference type="PANTHER" id="PTHR30349:SF91">
    <property type="entry name" value="INTA PROTEIN"/>
    <property type="match status" value="1"/>
</dbReference>
<comment type="caution">
    <text evidence="7">The sequence shown here is derived from an EMBL/GenBank/DDBJ whole genome shotgun (WGS) entry which is preliminary data.</text>
</comment>
<dbReference type="GO" id="GO:0003677">
    <property type="term" value="F:DNA binding"/>
    <property type="evidence" value="ECO:0007669"/>
    <property type="project" value="UniProtKB-UniRule"/>
</dbReference>
<evidence type="ECO:0000259" key="6">
    <source>
        <dbReference type="PROSITE" id="PS51900"/>
    </source>
</evidence>
<reference evidence="7 8" key="1">
    <citation type="submission" date="2016-01" db="EMBL/GenBank/DDBJ databases">
        <title>Whole genome sequence and analysis of Micromonospora rosaria DSM 803, which can produce antibacterial substance rosamicin.</title>
        <authorList>
            <person name="Yang H."/>
            <person name="He X."/>
            <person name="Zhu D."/>
        </authorList>
    </citation>
    <scope>NUCLEOTIDE SEQUENCE [LARGE SCALE GENOMIC DNA]</scope>
    <source>
        <strain evidence="7 8">DSM 803</strain>
    </source>
</reference>
<dbReference type="Proteomes" id="UP000070620">
    <property type="component" value="Unassembled WGS sequence"/>
</dbReference>
<dbReference type="Pfam" id="PF00589">
    <property type="entry name" value="Phage_integrase"/>
    <property type="match status" value="1"/>
</dbReference>
<dbReference type="PROSITE" id="PS51900">
    <property type="entry name" value="CB"/>
    <property type="match status" value="1"/>
</dbReference>
<feature type="domain" description="Tyr recombinase" evidence="5">
    <location>
        <begin position="199"/>
        <end position="398"/>
    </location>
</feature>
<dbReference type="OrthoDB" id="9805859at2"/>
<dbReference type="GO" id="GO:0006310">
    <property type="term" value="P:DNA recombination"/>
    <property type="evidence" value="ECO:0007669"/>
    <property type="project" value="UniProtKB-KW"/>
</dbReference>
<evidence type="ECO:0000256" key="3">
    <source>
        <dbReference type="ARBA" id="ARBA00023172"/>
    </source>
</evidence>
<dbReference type="InterPro" id="IPR050090">
    <property type="entry name" value="Tyrosine_recombinase_XerCD"/>
</dbReference>
<feature type="domain" description="Core-binding (CB)" evidence="6">
    <location>
        <begin position="67"/>
        <end position="178"/>
    </location>
</feature>
<dbReference type="Gene3D" id="1.10.150.130">
    <property type="match status" value="1"/>
</dbReference>
<dbReference type="InterPro" id="IPR044068">
    <property type="entry name" value="CB"/>
</dbReference>
<gene>
    <name evidence="7" type="ORF">AWW66_24225</name>
</gene>
<dbReference type="InterPro" id="IPR011010">
    <property type="entry name" value="DNA_brk_join_enz"/>
</dbReference>
<dbReference type="RefSeq" id="WP_067370837.1">
    <property type="nucleotide sequence ID" value="NZ_JBIUBN010000008.1"/>
</dbReference>
<name>A0A136PM20_9ACTN</name>
<dbReference type="CDD" id="cd01189">
    <property type="entry name" value="INT_ICEBs1_C_like"/>
    <property type="match status" value="1"/>
</dbReference>